<feature type="region of interest" description="Disordered" evidence="1">
    <location>
        <begin position="106"/>
        <end position="127"/>
    </location>
</feature>
<sequence length="203" mass="20673">MAAAVAGEKVLLPPDAASTSKLLDGWFGSWNWNIWGGGNPSGCGCSNPPPTGGCGCNNVNPPVVPTQPLCSPPPPSPAVPLPSPPPPELPPPVPVCSTCNPPSPPAPELPPPVPLPSPELPPPTPPPPPSCMATLGGSCTSDAQCCGNRCQRVYRTTGQILVPSRCCIWQGGDCSQTPSNCCHVTVSRGDVRPGVCKSGICSY</sequence>
<proteinExistence type="predicted"/>
<dbReference type="EMBL" id="OX459121">
    <property type="protein sequence ID" value="CAI9101209.1"/>
    <property type="molecule type" value="Genomic_DNA"/>
</dbReference>
<evidence type="ECO:0000313" key="3">
    <source>
        <dbReference type="Proteomes" id="UP001161247"/>
    </source>
</evidence>
<gene>
    <name evidence="2" type="ORF">OLC1_LOCUS10855</name>
</gene>
<reference evidence="2" key="1">
    <citation type="submission" date="2023-03" db="EMBL/GenBank/DDBJ databases">
        <authorList>
            <person name="Julca I."/>
        </authorList>
    </citation>
    <scope>NUCLEOTIDE SEQUENCE</scope>
</reference>
<evidence type="ECO:0000256" key="1">
    <source>
        <dbReference type="SAM" id="MobiDB-lite"/>
    </source>
</evidence>
<evidence type="ECO:0000313" key="2">
    <source>
        <dbReference type="EMBL" id="CAI9101209.1"/>
    </source>
</evidence>
<accession>A0AAV1CZW5</accession>
<dbReference type="AlphaFoldDB" id="A0AAV1CZW5"/>
<protein>
    <submittedName>
        <fullName evidence="2">OLC1v1038480C1</fullName>
    </submittedName>
</protein>
<name>A0AAV1CZW5_OLDCO</name>
<dbReference type="Proteomes" id="UP001161247">
    <property type="component" value="Chromosome 4"/>
</dbReference>
<keyword evidence="3" id="KW-1185">Reference proteome</keyword>
<organism evidence="2 3">
    <name type="scientific">Oldenlandia corymbosa var. corymbosa</name>
    <dbReference type="NCBI Taxonomy" id="529605"/>
    <lineage>
        <taxon>Eukaryota</taxon>
        <taxon>Viridiplantae</taxon>
        <taxon>Streptophyta</taxon>
        <taxon>Embryophyta</taxon>
        <taxon>Tracheophyta</taxon>
        <taxon>Spermatophyta</taxon>
        <taxon>Magnoliopsida</taxon>
        <taxon>eudicotyledons</taxon>
        <taxon>Gunneridae</taxon>
        <taxon>Pentapetalae</taxon>
        <taxon>asterids</taxon>
        <taxon>lamiids</taxon>
        <taxon>Gentianales</taxon>
        <taxon>Rubiaceae</taxon>
        <taxon>Rubioideae</taxon>
        <taxon>Spermacoceae</taxon>
        <taxon>Hedyotis-Oldenlandia complex</taxon>
        <taxon>Oldenlandia</taxon>
    </lineage>
</organism>